<evidence type="ECO:0000259" key="10">
    <source>
        <dbReference type="Pfam" id="PF03725"/>
    </source>
</evidence>
<evidence type="ECO:0000313" key="11">
    <source>
        <dbReference type="Proteomes" id="UP000695007"/>
    </source>
</evidence>
<dbReference type="GO" id="GO:0000467">
    <property type="term" value="P:exonucleolytic trimming to generate mature 3'-end of 5.8S rRNA from tricistronic rRNA transcript (SSU-rRNA, 5.8S rRNA, LSU-rRNA)"/>
    <property type="evidence" value="ECO:0007669"/>
    <property type="project" value="TreeGrafter"/>
</dbReference>
<keyword evidence="7" id="KW-0539">Nucleus</keyword>
<dbReference type="GO" id="GO:0000177">
    <property type="term" value="C:cytoplasmic exosome (RNase complex)"/>
    <property type="evidence" value="ECO:0007669"/>
    <property type="project" value="TreeGrafter"/>
</dbReference>
<keyword evidence="5" id="KW-0963">Cytoplasm</keyword>
<evidence type="ECO:0000256" key="1">
    <source>
        <dbReference type="ARBA" id="ARBA00004123"/>
    </source>
</evidence>
<comment type="subcellular location">
    <subcellularLocation>
        <location evidence="2">Cytoplasm</location>
    </subcellularLocation>
    <subcellularLocation>
        <location evidence="1">Nucleus</location>
    </subcellularLocation>
</comment>
<dbReference type="GO" id="GO:0071028">
    <property type="term" value="P:nuclear mRNA surveillance"/>
    <property type="evidence" value="ECO:0007669"/>
    <property type="project" value="TreeGrafter"/>
</dbReference>
<dbReference type="Pfam" id="PF01138">
    <property type="entry name" value="RNase_PH"/>
    <property type="match status" value="1"/>
</dbReference>
<dbReference type="GO" id="GO:0071038">
    <property type="term" value="P:TRAMP-dependent tRNA surveillance pathway"/>
    <property type="evidence" value="ECO:0007669"/>
    <property type="project" value="TreeGrafter"/>
</dbReference>
<dbReference type="GO" id="GO:0000176">
    <property type="term" value="C:nuclear exosome (RNase complex)"/>
    <property type="evidence" value="ECO:0007669"/>
    <property type="project" value="TreeGrafter"/>
</dbReference>
<evidence type="ECO:0000256" key="5">
    <source>
        <dbReference type="ARBA" id="ARBA00022490"/>
    </source>
</evidence>
<dbReference type="GO" id="GO:0034475">
    <property type="term" value="P:U4 snRNA 3'-end processing"/>
    <property type="evidence" value="ECO:0007669"/>
    <property type="project" value="TreeGrafter"/>
</dbReference>
<dbReference type="Pfam" id="PF03725">
    <property type="entry name" value="RNase_PH_C"/>
    <property type="match status" value="1"/>
</dbReference>
<evidence type="ECO:0000256" key="7">
    <source>
        <dbReference type="ARBA" id="ARBA00023242"/>
    </source>
</evidence>
<keyword evidence="11" id="KW-1185">Reference proteome</keyword>
<dbReference type="Gene3D" id="3.30.230.70">
    <property type="entry name" value="GHMP Kinase, N-terminal domain"/>
    <property type="match status" value="1"/>
</dbReference>
<gene>
    <name evidence="12" type="primary">LOC105365429</name>
</gene>
<evidence type="ECO:0000256" key="8">
    <source>
        <dbReference type="ARBA" id="ARBA00032660"/>
    </source>
</evidence>
<proteinExistence type="inferred from homology"/>
<dbReference type="CTD" id="32665"/>
<dbReference type="PANTHER" id="PTHR11097:SF14">
    <property type="entry name" value="EXOSOME COMPLEX COMPONENT RRP45"/>
    <property type="match status" value="1"/>
</dbReference>
<dbReference type="Proteomes" id="UP000695007">
    <property type="component" value="Unplaced"/>
</dbReference>
<dbReference type="InterPro" id="IPR033100">
    <property type="entry name" value="Rrp45"/>
</dbReference>
<dbReference type="InterPro" id="IPR015847">
    <property type="entry name" value="ExoRNase_PH_dom2"/>
</dbReference>
<evidence type="ECO:0000256" key="3">
    <source>
        <dbReference type="ARBA" id="ARBA00006678"/>
    </source>
</evidence>
<dbReference type="SUPFAM" id="SSF54211">
    <property type="entry name" value="Ribosomal protein S5 domain 2-like"/>
    <property type="match status" value="1"/>
</dbReference>
<protein>
    <recommendedName>
        <fullName evidence="4">Exosome complex component RRP45</fullName>
    </recommendedName>
    <alternativeName>
        <fullName evidence="8">Exosome component 9</fullName>
    </alternativeName>
</protein>
<dbReference type="InterPro" id="IPR036345">
    <property type="entry name" value="ExoRNase_PH_dom2_sf"/>
</dbReference>
<dbReference type="SUPFAM" id="SSF55666">
    <property type="entry name" value="Ribonuclease PH domain 2-like"/>
    <property type="match status" value="1"/>
</dbReference>
<name>A0AAJ7DZ96_9HYME</name>
<feature type="domain" description="Exoribonuclease phosphorolytic" evidence="9">
    <location>
        <begin position="33"/>
        <end position="163"/>
    </location>
</feature>
<evidence type="ECO:0000256" key="4">
    <source>
        <dbReference type="ARBA" id="ARBA00019572"/>
    </source>
</evidence>
<evidence type="ECO:0000256" key="2">
    <source>
        <dbReference type="ARBA" id="ARBA00004496"/>
    </source>
</evidence>
<dbReference type="PANTHER" id="PTHR11097">
    <property type="entry name" value="EXOSOME COMPLEX EXONUCLEASE RIBOSOMAL RNA PROCESSING PROTEIN"/>
    <property type="match status" value="1"/>
</dbReference>
<dbReference type="RefSeq" id="XP_011501884.1">
    <property type="nucleotide sequence ID" value="XM_011503582.1"/>
</dbReference>
<accession>A0AAJ7DZ96</accession>
<dbReference type="GO" id="GO:0034476">
    <property type="term" value="P:U5 snRNA 3'-end processing"/>
    <property type="evidence" value="ECO:0007669"/>
    <property type="project" value="TreeGrafter"/>
</dbReference>
<dbReference type="GO" id="GO:0035925">
    <property type="term" value="F:mRNA 3'-UTR AU-rich region binding"/>
    <property type="evidence" value="ECO:0007669"/>
    <property type="project" value="TreeGrafter"/>
</dbReference>
<evidence type="ECO:0000259" key="9">
    <source>
        <dbReference type="Pfam" id="PF01138"/>
    </source>
</evidence>
<dbReference type="InterPro" id="IPR001247">
    <property type="entry name" value="ExoRNase_PH_dom1"/>
</dbReference>
<dbReference type="GO" id="GO:0034473">
    <property type="term" value="P:U1 snRNA 3'-end processing"/>
    <property type="evidence" value="ECO:0007669"/>
    <property type="project" value="TreeGrafter"/>
</dbReference>
<dbReference type="KEGG" id="csol:105365429"/>
<dbReference type="InterPro" id="IPR020568">
    <property type="entry name" value="Ribosomal_Su5_D2-typ_SF"/>
</dbReference>
<dbReference type="InterPro" id="IPR027408">
    <property type="entry name" value="PNPase/RNase_PH_dom_sf"/>
</dbReference>
<dbReference type="GeneID" id="105365429"/>
<evidence type="ECO:0000256" key="6">
    <source>
        <dbReference type="ARBA" id="ARBA00022884"/>
    </source>
</evidence>
<dbReference type="InterPro" id="IPR050590">
    <property type="entry name" value="Exosome_comp_Rrp42_subfam"/>
</dbReference>
<sequence>MKETYVSICERNFVNKAVSIDTRLDGRTLLEPRLLRINIGSNWGSCIVSLGQTKVAAQVSCDVRQPKTSRPNEGMLHINVEFSALAALHFDNTKQSEATSLINRQLEKCLKDSKCVDLESLCIVADKKVWNIRIDVNIINHDGNLIDCASIASLTALMHFHRPDVTSTGEEVIIHSFTEKDPLPLTLYHHPVCISFITFENGKTVVDPTHLEERVGSAILTLTVNSYQEICSLYFDYIEYTSLAADVIPLVTNFAANYASKLVKEIKEVVKQDIEAKYKKETPKSNTFSHCIAPDKIMSMISERINIKLLTWKICNEVAVDEQMVDDSDEEQGEIFNIGDGTADLITKNIDGVGEGGKNTWQSLDSSDNEFEQYKDIEYIEKKSSEKIIDDIELSGNSEEETTTVLSKEDLL</sequence>
<feature type="domain" description="Exoribonuclease phosphorolytic" evidence="10">
    <location>
        <begin position="191"/>
        <end position="233"/>
    </location>
</feature>
<comment type="similarity">
    <text evidence="3">Belongs to the RNase PH family.</text>
</comment>
<evidence type="ECO:0000313" key="12">
    <source>
        <dbReference type="RefSeq" id="XP_011501884.1"/>
    </source>
</evidence>
<dbReference type="GO" id="GO:0071035">
    <property type="term" value="P:nuclear polyadenylation-dependent rRNA catabolic process"/>
    <property type="evidence" value="ECO:0007669"/>
    <property type="project" value="TreeGrafter"/>
</dbReference>
<dbReference type="CDD" id="cd11368">
    <property type="entry name" value="RNase_PH_RRP45"/>
    <property type="match status" value="1"/>
</dbReference>
<keyword evidence="6" id="KW-0694">RNA-binding</keyword>
<organism evidence="11 12">
    <name type="scientific">Ceratosolen solmsi marchali</name>
    <dbReference type="NCBI Taxonomy" id="326594"/>
    <lineage>
        <taxon>Eukaryota</taxon>
        <taxon>Metazoa</taxon>
        <taxon>Ecdysozoa</taxon>
        <taxon>Arthropoda</taxon>
        <taxon>Hexapoda</taxon>
        <taxon>Insecta</taxon>
        <taxon>Pterygota</taxon>
        <taxon>Neoptera</taxon>
        <taxon>Endopterygota</taxon>
        <taxon>Hymenoptera</taxon>
        <taxon>Apocrita</taxon>
        <taxon>Proctotrupomorpha</taxon>
        <taxon>Chalcidoidea</taxon>
        <taxon>Agaonidae</taxon>
        <taxon>Agaoninae</taxon>
        <taxon>Ceratosolen</taxon>
    </lineage>
</organism>
<dbReference type="GO" id="GO:0016075">
    <property type="term" value="P:rRNA catabolic process"/>
    <property type="evidence" value="ECO:0007669"/>
    <property type="project" value="TreeGrafter"/>
</dbReference>
<reference evidence="12" key="1">
    <citation type="submission" date="2025-08" db="UniProtKB">
        <authorList>
            <consortium name="RefSeq"/>
        </authorList>
    </citation>
    <scope>IDENTIFICATION</scope>
</reference>
<dbReference type="AlphaFoldDB" id="A0AAJ7DZ96"/>